<keyword evidence="3" id="KW-1185">Reference proteome</keyword>
<sequence length="443" mass="46083">MPPVPRRSGASLTTSMPPSQGVNLGVRDLQRPATSPTRRGRRGRPAPHFHPLYGDAVTTPAEAGGSVKPVRGAAINDITSLSARNFPHPPPCRAESSVSASGRPPAAPPLSHHGGAAQLLTRWDGNGSAAAVPSAASPCLHGREGCPSSTTECSTSSSISFIEDRARCLVHTVSAASLLPTPLQRILVDVLRTLQQERAQLRGQRPCRRHSRSLGTDMGAGVTECMVDAAQAPSPAVAAGIFSAFLTAHPADGSALLSSPILLVGTALAELVALGQIASCAIPEPQLLSFLDVAISVGHPGAMHSVAVCLRDGTVGLQRDAASSETWLRCASSAGYLPAMHELGETYERDAPASSKLLVEAAEDGADWGEAMRWYRQAAEAGYPPSQLNLGKLFLVAAEHAQSEGSAAAPQVAHLLTEAKRWLHACAATGVEEAVRLMGRIEG</sequence>
<gene>
    <name evidence="2" type="ORF">LPMP_071110</name>
</gene>
<dbReference type="RefSeq" id="XP_010704118.1">
    <property type="nucleotide sequence ID" value="XM_010705816.1"/>
</dbReference>
<feature type="compositionally biased region" description="Basic residues" evidence="1">
    <location>
        <begin position="38"/>
        <end position="47"/>
    </location>
</feature>
<dbReference type="VEuPathDB" id="TriTrypDB:LPMP_071110"/>
<name>A0A088S2V6_LEIPA</name>
<evidence type="ECO:0000256" key="1">
    <source>
        <dbReference type="SAM" id="MobiDB-lite"/>
    </source>
</evidence>
<dbReference type="GeneID" id="22572446"/>
<evidence type="ECO:0000313" key="2">
    <source>
        <dbReference type="EMBL" id="AIN95796.1"/>
    </source>
</evidence>
<protein>
    <recommendedName>
        <fullName evidence="4">Sel1 repeat family protein</fullName>
    </recommendedName>
</protein>
<dbReference type="InterPro" id="IPR011990">
    <property type="entry name" value="TPR-like_helical_dom_sf"/>
</dbReference>
<dbReference type="VEuPathDB" id="TriTrypDB:LPAL13_070016400"/>
<evidence type="ECO:0000313" key="3">
    <source>
        <dbReference type="Proteomes" id="UP000063063"/>
    </source>
</evidence>
<feature type="region of interest" description="Disordered" evidence="1">
    <location>
        <begin position="81"/>
        <end position="114"/>
    </location>
</feature>
<dbReference type="KEGG" id="lpan:LPMP_071110"/>
<feature type="compositionally biased region" description="Polar residues" evidence="1">
    <location>
        <begin position="10"/>
        <end position="22"/>
    </location>
</feature>
<feature type="region of interest" description="Disordered" evidence="1">
    <location>
        <begin position="1"/>
        <end position="65"/>
    </location>
</feature>
<dbReference type="AlphaFoldDB" id="A0A088S2V6"/>
<dbReference type="Gene3D" id="1.25.40.10">
    <property type="entry name" value="Tetratricopeptide repeat domain"/>
    <property type="match status" value="1"/>
</dbReference>
<accession>A0A088S2V6</accession>
<dbReference type="OrthoDB" id="2384430at2759"/>
<organism evidence="2 3">
    <name type="scientific">Leishmania panamensis</name>
    <dbReference type="NCBI Taxonomy" id="5679"/>
    <lineage>
        <taxon>Eukaryota</taxon>
        <taxon>Discoba</taxon>
        <taxon>Euglenozoa</taxon>
        <taxon>Kinetoplastea</taxon>
        <taxon>Metakinetoplastina</taxon>
        <taxon>Trypanosomatida</taxon>
        <taxon>Trypanosomatidae</taxon>
        <taxon>Leishmaniinae</taxon>
        <taxon>Leishmania</taxon>
        <taxon>Leishmania guyanensis species complex</taxon>
    </lineage>
</organism>
<reference evidence="2 3" key="1">
    <citation type="journal article" date="2015" name="Sci. Rep.">
        <title>The genome of Leishmania panamensis: insights into genomics of the L. (Viannia) subgenus.</title>
        <authorList>
            <person name="Llanes A."/>
            <person name="Restrepo C.M."/>
            <person name="Vecchio G.D."/>
            <person name="Anguizola F.J."/>
            <person name="Lleonart R."/>
        </authorList>
    </citation>
    <scope>NUCLEOTIDE SEQUENCE [LARGE SCALE GENOMIC DNA]</scope>
    <source>
        <strain evidence="2 3">MHOM/PA/94/PSC-1</strain>
    </source>
</reference>
<dbReference type="Proteomes" id="UP000063063">
    <property type="component" value="Chromosome 7"/>
</dbReference>
<dbReference type="eggNOG" id="ENOG502S6NZ">
    <property type="taxonomic scope" value="Eukaryota"/>
</dbReference>
<dbReference type="SUPFAM" id="SSF81901">
    <property type="entry name" value="HCP-like"/>
    <property type="match status" value="1"/>
</dbReference>
<proteinExistence type="predicted"/>
<evidence type="ECO:0008006" key="4">
    <source>
        <dbReference type="Google" id="ProtNLM"/>
    </source>
</evidence>
<dbReference type="EMBL" id="CP009376">
    <property type="protein sequence ID" value="AIN95796.1"/>
    <property type="molecule type" value="Genomic_DNA"/>
</dbReference>